<feature type="transmembrane region" description="Helical" evidence="7">
    <location>
        <begin position="363"/>
        <end position="388"/>
    </location>
</feature>
<proteinExistence type="inferred from homology"/>
<dbReference type="AlphaFoldDB" id="A0A7X0KMW5"/>
<feature type="transmembrane region" description="Helical" evidence="7">
    <location>
        <begin position="292"/>
        <end position="315"/>
    </location>
</feature>
<dbReference type="Pfam" id="PF13440">
    <property type="entry name" value="Polysacc_synt_3"/>
    <property type="match status" value="1"/>
</dbReference>
<evidence type="ECO:0000256" key="5">
    <source>
        <dbReference type="ARBA" id="ARBA00022989"/>
    </source>
</evidence>
<feature type="transmembrane region" description="Helical" evidence="7">
    <location>
        <begin position="321"/>
        <end position="342"/>
    </location>
</feature>
<sequence>MAISSKRLLHGAIWTTGAYFVSIVLRFGSNVVLSRLVMPEVFGTMLIISTLRNGIELVSDVGIGQNIVHNSKGEEQRFRDTAWTIQLVRGAILFSLMFALAAPLGQLYSLPASAIQLSAFGLVLMGSASVSIYMLQRQLQFVKLNLFDLMVEFVNACFVIALALYSPTIWSLLVANILTIVVRTAASYLLPYGRTWLAWQASYAREILSFGKWIFLSSLLSFLCASFDKLYLGHAVPLAVLGVYGIARTIADLPAALVGRLSYSLIFPVVSSRKDQDVGALRAEMRPLRLKLLLAFAVCIGFGISVSDFAVWLIYDQRYHDAGWILPILLLGVWCSLLCTISEYSLLGIGRPLYGAAGNMAKLAFMVVAIPLGLQFYGIAGAILMIAASDLCRYMPILFGQYRERIAFFRQDVAMTALLILFILVFSVVRYEAGYGTAFDGALEAFRT</sequence>
<evidence type="ECO:0000256" key="2">
    <source>
        <dbReference type="ARBA" id="ARBA00007430"/>
    </source>
</evidence>
<evidence type="ECO:0000256" key="6">
    <source>
        <dbReference type="ARBA" id="ARBA00023136"/>
    </source>
</evidence>
<comment type="similarity">
    <text evidence="2">Belongs to the polysaccharide synthase family.</text>
</comment>
<feature type="transmembrane region" description="Helical" evidence="7">
    <location>
        <begin position="114"/>
        <end position="135"/>
    </location>
</feature>
<keyword evidence="4 7" id="KW-0812">Transmembrane</keyword>
<organism evidence="8 9">
    <name type="scientific">Aminobacter aganoensis</name>
    <dbReference type="NCBI Taxonomy" id="83264"/>
    <lineage>
        <taxon>Bacteria</taxon>
        <taxon>Pseudomonadati</taxon>
        <taxon>Pseudomonadota</taxon>
        <taxon>Alphaproteobacteria</taxon>
        <taxon>Hyphomicrobiales</taxon>
        <taxon>Phyllobacteriaceae</taxon>
        <taxon>Aminobacter</taxon>
    </lineage>
</organism>
<reference evidence="8 9" key="1">
    <citation type="submission" date="2020-08" db="EMBL/GenBank/DDBJ databases">
        <title>Genomic Encyclopedia of Type Strains, Phase IV (KMG-IV): sequencing the most valuable type-strain genomes for metagenomic binning, comparative biology and taxonomic classification.</title>
        <authorList>
            <person name="Goeker M."/>
        </authorList>
    </citation>
    <scope>NUCLEOTIDE SEQUENCE [LARGE SCALE GENOMIC DNA]</scope>
    <source>
        <strain evidence="8 9">DSM 7051</strain>
    </source>
</reference>
<accession>A0A7X0KMW5</accession>
<evidence type="ECO:0000256" key="4">
    <source>
        <dbReference type="ARBA" id="ARBA00022692"/>
    </source>
</evidence>
<feature type="transmembrane region" description="Helical" evidence="7">
    <location>
        <begin position="12"/>
        <end position="33"/>
    </location>
</feature>
<dbReference type="EMBL" id="JACHOU010000014">
    <property type="protein sequence ID" value="MBB6356503.1"/>
    <property type="molecule type" value="Genomic_DNA"/>
</dbReference>
<feature type="transmembrane region" description="Helical" evidence="7">
    <location>
        <begin position="408"/>
        <end position="429"/>
    </location>
</feature>
<feature type="transmembrane region" description="Helical" evidence="7">
    <location>
        <begin position="87"/>
        <end position="108"/>
    </location>
</feature>
<dbReference type="PANTHER" id="PTHR30250:SF10">
    <property type="entry name" value="LIPOPOLYSACCHARIDE BIOSYNTHESIS PROTEIN WZXC"/>
    <property type="match status" value="1"/>
</dbReference>
<comment type="subcellular location">
    <subcellularLocation>
        <location evidence="1">Cell membrane</location>
        <topology evidence="1">Multi-pass membrane protein</topology>
    </subcellularLocation>
</comment>
<dbReference type="PANTHER" id="PTHR30250">
    <property type="entry name" value="PST FAMILY PREDICTED COLANIC ACID TRANSPORTER"/>
    <property type="match status" value="1"/>
</dbReference>
<dbReference type="GO" id="GO:0005886">
    <property type="term" value="C:plasma membrane"/>
    <property type="evidence" value="ECO:0007669"/>
    <property type="project" value="UniProtKB-SubCell"/>
</dbReference>
<evidence type="ECO:0000256" key="1">
    <source>
        <dbReference type="ARBA" id="ARBA00004651"/>
    </source>
</evidence>
<protein>
    <submittedName>
        <fullName evidence="8">O-antigen/teichoic acid export membrane protein</fullName>
    </submittedName>
</protein>
<name>A0A7X0KMW5_9HYPH</name>
<dbReference type="Proteomes" id="UP000536262">
    <property type="component" value="Unassembled WGS sequence"/>
</dbReference>
<dbReference type="InterPro" id="IPR050833">
    <property type="entry name" value="Poly_Biosynth_Transport"/>
</dbReference>
<evidence type="ECO:0000313" key="8">
    <source>
        <dbReference type="EMBL" id="MBB6356503.1"/>
    </source>
</evidence>
<gene>
    <name evidence="8" type="ORF">GGR00_004315</name>
</gene>
<keyword evidence="9" id="KW-1185">Reference proteome</keyword>
<keyword evidence="3" id="KW-1003">Cell membrane</keyword>
<dbReference type="RefSeq" id="WP_184700940.1">
    <property type="nucleotide sequence ID" value="NZ_BAABEG010000002.1"/>
</dbReference>
<feature type="transmembrane region" description="Helical" evidence="7">
    <location>
        <begin position="172"/>
        <end position="192"/>
    </location>
</feature>
<evidence type="ECO:0000256" key="3">
    <source>
        <dbReference type="ARBA" id="ARBA00022475"/>
    </source>
</evidence>
<keyword evidence="5 7" id="KW-1133">Transmembrane helix</keyword>
<evidence type="ECO:0000256" key="7">
    <source>
        <dbReference type="SAM" id="Phobius"/>
    </source>
</evidence>
<feature type="transmembrane region" description="Helical" evidence="7">
    <location>
        <begin position="147"/>
        <end position="166"/>
    </location>
</feature>
<keyword evidence="6 7" id="KW-0472">Membrane</keyword>
<comment type="caution">
    <text evidence="8">The sequence shown here is derived from an EMBL/GenBank/DDBJ whole genome shotgun (WGS) entry which is preliminary data.</text>
</comment>
<evidence type="ECO:0000313" key="9">
    <source>
        <dbReference type="Proteomes" id="UP000536262"/>
    </source>
</evidence>